<organism evidence="2 3">
    <name type="scientific">Marssonina brunnea f. sp. multigermtubi (strain MB_m1)</name>
    <name type="common">Marssonina leaf spot fungus</name>
    <dbReference type="NCBI Taxonomy" id="1072389"/>
    <lineage>
        <taxon>Eukaryota</taxon>
        <taxon>Fungi</taxon>
        <taxon>Dikarya</taxon>
        <taxon>Ascomycota</taxon>
        <taxon>Pezizomycotina</taxon>
        <taxon>Leotiomycetes</taxon>
        <taxon>Helotiales</taxon>
        <taxon>Drepanopezizaceae</taxon>
        <taxon>Drepanopeziza</taxon>
    </lineage>
</organism>
<dbReference type="InterPro" id="IPR043128">
    <property type="entry name" value="Rev_trsase/Diguanyl_cyclase"/>
</dbReference>
<proteinExistence type="predicted"/>
<sequence>MTRCYDHIDYWNSTPYRTRKEISSDSAKVFGMYKTKDKKIKPVDEADGVRAAPGSKVDWYELSKAKDTPQEQVGEYKQYLFPRIADIPRGSRITPERIANLDVGNTLRLKERDLFKEMMLSKEKSIAFAWQECASLVDLYSGYDQQTLHQSSRDLTAFFTSLGLFRCTTLPQGATNSVAQFVRTVNLILSPLQPKVSMPFVDDIGVKGPQTDYSDEEALPGIRRFVLEHIQNIDKTLERIERAGATIGEKSQFCRDGIKTNLWPEHAAHPRDKGA</sequence>
<reference evidence="2 3" key="1">
    <citation type="journal article" date="2012" name="BMC Genomics">
        <title>Sequencing the genome of Marssonina brunnea reveals fungus-poplar co-evolution.</title>
        <authorList>
            <person name="Zhu S."/>
            <person name="Cao Y.-Z."/>
            <person name="Jiang C."/>
            <person name="Tan B.-Y."/>
            <person name="Wang Z."/>
            <person name="Feng S."/>
            <person name="Zhang L."/>
            <person name="Su X.-H."/>
            <person name="Brejova B."/>
            <person name="Vinar T."/>
            <person name="Xu M."/>
            <person name="Wang M.-X."/>
            <person name="Zhang S.-G."/>
            <person name="Huang M.-R."/>
            <person name="Wu R."/>
            <person name="Zhou Y."/>
        </authorList>
    </citation>
    <scope>NUCLEOTIDE SEQUENCE [LARGE SCALE GENOMIC DNA]</scope>
    <source>
        <strain evidence="2 3">MB_m1</strain>
    </source>
</reference>
<dbReference type="InterPro" id="IPR000477">
    <property type="entry name" value="RT_dom"/>
</dbReference>
<dbReference type="PANTHER" id="PTHR33064">
    <property type="entry name" value="POL PROTEIN"/>
    <property type="match status" value="1"/>
</dbReference>
<dbReference type="SUPFAM" id="SSF56672">
    <property type="entry name" value="DNA/RNA polymerases"/>
    <property type="match status" value="1"/>
</dbReference>
<dbReference type="Pfam" id="PF00078">
    <property type="entry name" value="RVT_1"/>
    <property type="match status" value="1"/>
</dbReference>
<dbReference type="InterPro" id="IPR043502">
    <property type="entry name" value="DNA/RNA_pol_sf"/>
</dbReference>
<accession>K1WUX0</accession>
<feature type="domain" description="Reverse transcriptase" evidence="1">
    <location>
        <begin position="131"/>
        <end position="256"/>
    </location>
</feature>
<dbReference type="OrthoDB" id="5425374at2759"/>
<evidence type="ECO:0000259" key="1">
    <source>
        <dbReference type="Pfam" id="PF00078"/>
    </source>
</evidence>
<dbReference type="Gene3D" id="3.10.10.10">
    <property type="entry name" value="HIV Type 1 Reverse Transcriptase, subunit A, domain 1"/>
    <property type="match status" value="1"/>
</dbReference>
<dbReference type="Proteomes" id="UP000006753">
    <property type="component" value="Unassembled WGS sequence"/>
</dbReference>
<dbReference type="PANTHER" id="PTHR33064:SF37">
    <property type="entry name" value="RIBONUCLEASE H"/>
    <property type="match status" value="1"/>
</dbReference>
<protein>
    <submittedName>
        <fullName evidence="2">Gag-pol polyprotein</fullName>
    </submittedName>
</protein>
<keyword evidence="3" id="KW-1185">Reference proteome</keyword>
<dbReference type="CDD" id="cd01647">
    <property type="entry name" value="RT_LTR"/>
    <property type="match status" value="1"/>
</dbReference>
<name>K1WUX0_MARBU</name>
<dbReference type="InParanoid" id="K1WUX0"/>
<dbReference type="Gene3D" id="3.30.70.270">
    <property type="match status" value="1"/>
</dbReference>
<dbReference type="KEGG" id="mbe:MBM_05330"/>
<evidence type="ECO:0000313" key="2">
    <source>
        <dbReference type="EMBL" id="EKD16861.1"/>
    </source>
</evidence>
<dbReference type="InterPro" id="IPR051320">
    <property type="entry name" value="Viral_Replic_Matur_Polypro"/>
</dbReference>
<dbReference type="EMBL" id="JH921438">
    <property type="protein sequence ID" value="EKD16861.1"/>
    <property type="molecule type" value="Genomic_DNA"/>
</dbReference>
<gene>
    <name evidence="2" type="ORF">MBM_05330</name>
</gene>
<dbReference type="HOGENOM" id="CLU_1012212_0_0_1"/>
<evidence type="ECO:0000313" key="3">
    <source>
        <dbReference type="Proteomes" id="UP000006753"/>
    </source>
</evidence>
<dbReference type="AlphaFoldDB" id="K1WUX0"/>